<proteinExistence type="predicted"/>
<dbReference type="AlphaFoldDB" id="A0A1F7RWY1"/>
<name>A0A1F7RWY1_9BACT</name>
<evidence type="ECO:0000313" key="1">
    <source>
        <dbReference type="EMBL" id="OGL45578.1"/>
    </source>
</evidence>
<organism evidence="1 2">
    <name type="scientific">Candidatus Schekmanbacteria bacterium RBG_13_48_7</name>
    <dbReference type="NCBI Taxonomy" id="1817878"/>
    <lineage>
        <taxon>Bacteria</taxon>
        <taxon>Candidatus Schekmaniibacteriota</taxon>
    </lineage>
</organism>
<sequence>MAHPGSDRWIYDEFDESGEHLCLIIQCLPCDGCMKFSIRGSKLNINIEDSSQEIMIILGMHRGSTVVPFITYGSAEIFMDPTDKSCCSTIE</sequence>
<reference evidence="1 2" key="1">
    <citation type="journal article" date="2016" name="Nat. Commun.">
        <title>Thousands of microbial genomes shed light on interconnected biogeochemical processes in an aquifer system.</title>
        <authorList>
            <person name="Anantharaman K."/>
            <person name="Brown C.T."/>
            <person name="Hug L.A."/>
            <person name="Sharon I."/>
            <person name="Castelle C.J."/>
            <person name="Probst A.J."/>
            <person name="Thomas B.C."/>
            <person name="Singh A."/>
            <person name="Wilkins M.J."/>
            <person name="Karaoz U."/>
            <person name="Brodie E.L."/>
            <person name="Williams K.H."/>
            <person name="Hubbard S.S."/>
            <person name="Banfield J.F."/>
        </authorList>
    </citation>
    <scope>NUCLEOTIDE SEQUENCE [LARGE SCALE GENOMIC DNA]</scope>
</reference>
<comment type="caution">
    <text evidence="1">The sequence shown here is derived from an EMBL/GenBank/DDBJ whole genome shotgun (WGS) entry which is preliminary data.</text>
</comment>
<accession>A0A1F7RWY1</accession>
<gene>
    <name evidence="1" type="ORF">A2161_10555</name>
</gene>
<dbReference type="EMBL" id="MGDD01000170">
    <property type="protein sequence ID" value="OGL45578.1"/>
    <property type="molecule type" value="Genomic_DNA"/>
</dbReference>
<protein>
    <submittedName>
        <fullName evidence="1">Uncharacterized protein</fullName>
    </submittedName>
</protein>
<dbReference type="Proteomes" id="UP000179266">
    <property type="component" value="Unassembled WGS sequence"/>
</dbReference>
<evidence type="ECO:0000313" key="2">
    <source>
        <dbReference type="Proteomes" id="UP000179266"/>
    </source>
</evidence>